<reference evidence="2 3" key="1">
    <citation type="submission" date="2023-10" db="EMBL/GenBank/DDBJ databases">
        <title>Saccharopolyspora sp. nov., isolated from mangrove soil.</title>
        <authorList>
            <person name="Lu Y."/>
            <person name="Liu W."/>
        </authorList>
    </citation>
    <scope>NUCLEOTIDE SEQUENCE [LARGE SCALE GENOMIC DNA]</scope>
    <source>
        <strain evidence="2 3">S2-29</strain>
    </source>
</reference>
<protein>
    <recommendedName>
        <fullName evidence="4">DUF4352 domain-containing protein</fullName>
    </recommendedName>
</protein>
<keyword evidence="1" id="KW-1133">Transmembrane helix</keyword>
<evidence type="ECO:0000256" key="1">
    <source>
        <dbReference type="SAM" id="Phobius"/>
    </source>
</evidence>
<dbReference type="Proteomes" id="UP001327093">
    <property type="component" value="Unassembled WGS sequence"/>
</dbReference>
<feature type="transmembrane region" description="Helical" evidence="1">
    <location>
        <begin position="21"/>
        <end position="41"/>
    </location>
</feature>
<proteinExistence type="predicted"/>
<name>A0ABU6AA61_9PSEU</name>
<accession>A0ABU6AA61</accession>
<dbReference type="RefSeq" id="WP_324265988.1">
    <property type="nucleotide sequence ID" value="NZ_JAWLNX010000008.1"/>
</dbReference>
<evidence type="ECO:0000313" key="2">
    <source>
        <dbReference type="EMBL" id="MEB3368457.1"/>
    </source>
</evidence>
<dbReference type="EMBL" id="JAWLNX010000008">
    <property type="protein sequence ID" value="MEB3368457.1"/>
    <property type="molecule type" value="Genomic_DNA"/>
</dbReference>
<sequence length="242" mass="25186">MSRPARTPTETPHAAPPKRKWGGLAWSALVLGALGLCGSVLQVLAGVTAVVALAGLVLGVLALFGTRKIVAGLGAVLCGLAIAAAIVPHGLVAAELDEVFFGERQPPVTAAPEAVVRLPFGERHTWPDGRTITILQPVPYEETSEFSRPPAGRRHVQFGVVVHNGGQDAYSAVTTTISVTHNGRVAQQHFGAGDPMPLAQLPPGGDALYSMVFEIGAEPGELQVSVLPSFATEETAHFVGPF</sequence>
<organism evidence="2 3">
    <name type="scientific">Saccharopolyspora mangrovi</name>
    <dbReference type="NCBI Taxonomy" id="3082379"/>
    <lineage>
        <taxon>Bacteria</taxon>
        <taxon>Bacillati</taxon>
        <taxon>Actinomycetota</taxon>
        <taxon>Actinomycetes</taxon>
        <taxon>Pseudonocardiales</taxon>
        <taxon>Pseudonocardiaceae</taxon>
        <taxon>Saccharopolyspora</taxon>
    </lineage>
</organism>
<keyword evidence="1" id="KW-0812">Transmembrane</keyword>
<keyword evidence="1" id="KW-0472">Membrane</keyword>
<comment type="caution">
    <text evidence="2">The sequence shown here is derived from an EMBL/GenBank/DDBJ whole genome shotgun (WGS) entry which is preliminary data.</text>
</comment>
<gene>
    <name evidence="2" type="ORF">R4I43_13680</name>
</gene>
<evidence type="ECO:0000313" key="3">
    <source>
        <dbReference type="Proteomes" id="UP001327093"/>
    </source>
</evidence>
<feature type="transmembrane region" description="Helical" evidence="1">
    <location>
        <begin position="71"/>
        <end position="91"/>
    </location>
</feature>
<evidence type="ECO:0008006" key="4">
    <source>
        <dbReference type="Google" id="ProtNLM"/>
    </source>
</evidence>
<feature type="transmembrane region" description="Helical" evidence="1">
    <location>
        <begin position="47"/>
        <end position="64"/>
    </location>
</feature>
<keyword evidence="3" id="KW-1185">Reference proteome</keyword>